<accession>A0A418VWB6</accession>
<name>A0A418VWB6_9PROT</name>
<gene>
    <name evidence="3" type="ORF">D3877_14910</name>
</gene>
<dbReference type="EMBL" id="QYUL01000002">
    <property type="protein sequence ID" value="RJF81448.1"/>
    <property type="molecule type" value="Genomic_DNA"/>
</dbReference>
<dbReference type="Proteomes" id="UP000283458">
    <property type="component" value="Unassembled WGS sequence"/>
</dbReference>
<dbReference type="Pfam" id="PF01713">
    <property type="entry name" value="Smr"/>
    <property type="match status" value="1"/>
</dbReference>
<dbReference type="Gene3D" id="3.30.1370.110">
    <property type="match status" value="1"/>
</dbReference>
<feature type="domain" description="Smr" evidence="2">
    <location>
        <begin position="98"/>
        <end position="185"/>
    </location>
</feature>
<dbReference type="InterPro" id="IPR002625">
    <property type="entry name" value="Smr_dom"/>
</dbReference>
<protein>
    <submittedName>
        <fullName evidence="3">DNA mismatch repair protein MutS</fullName>
    </submittedName>
</protein>
<evidence type="ECO:0000259" key="2">
    <source>
        <dbReference type="PROSITE" id="PS50828"/>
    </source>
</evidence>
<evidence type="ECO:0000313" key="3">
    <source>
        <dbReference type="EMBL" id="RJF81448.1"/>
    </source>
</evidence>
<reference evidence="3 4" key="1">
    <citation type="submission" date="2018-09" db="EMBL/GenBank/DDBJ databases">
        <authorList>
            <person name="Zhu H."/>
        </authorList>
    </citation>
    <scope>NUCLEOTIDE SEQUENCE [LARGE SCALE GENOMIC DNA]</scope>
    <source>
        <strain evidence="3 4">K2W22B-5</strain>
    </source>
</reference>
<dbReference type="PANTHER" id="PTHR35562:SF2">
    <property type="entry name" value="DNA ENDONUCLEASE SMRA-RELATED"/>
    <property type="match status" value="1"/>
</dbReference>
<feature type="region of interest" description="Disordered" evidence="1">
    <location>
        <begin position="1"/>
        <end position="84"/>
    </location>
</feature>
<feature type="compositionally biased region" description="Basic and acidic residues" evidence="1">
    <location>
        <begin position="7"/>
        <end position="23"/>
    </location>
</feature>
<dbReference type="AlphaFoldDB" id="A0A418VWB6"/>
<evidence type="ECO:0000313" key="4">
    <source>
        <dbReference type="Proteomes" id="UP000283458"/>
    </source>
</evidence>
<proteinExistence type="predicted"/>
<dbReference type="SUPFAM" id="SSF160443">
    <property type="entry name" value="SMR domain-like"/>
    <property type="match status" value="1"/>
</dbReference>
<dbReference type="RefSeq" id="WP_119831538.1">
    <property type="nucleotide sequence ID" value="NZ_QYUL01000002.1"/>
</dbReference>
<dbReference type="InterPro" id="IPR036063">
    <property type="entry name" value="Smr_dom_sf"/>
</dbReference>
<organism evidence="3 4">
    <name type="scientific">Azospirillum cavernae</name>
    <dbReference type="NCBI Taxonomy" id="2320860"/>
    <lineage>
        <taxon>Bacteria</taxon>
        <taxon>Pseudomonadati</taxon>
        <taxon>Pseudomonadota</taxon>
        <taxon>Alphaproteobacteria</taxon>
        <taxon>Rhodospirillales</taxon>
        <taxon>Azospirillaceae</taxon>
        <taxon>Azospirillum</taxon>
    </lineage>
</organism>
<dbReference type="OrthoDB" id="7165597at2"/>
<dbReference type="PANTHER" id="PTHR35562">
    <property type="entry name" value="DNA ENDONUCLEASE SMRA-RELATED"/>
    <property type="match status" value="1"/>
</dbReference>
<dbReference type="SMART" id="SM00463">
    <property type="entry name" value="SMR"/>
    <property type="match status" value="1"/>
</dbReference>
<evidence type="ECO:0000256" key="1">
    <source>
        <dbReference type="SAM" id="MobiDB-lite"/>
    </source>
</evidence>
<comment type="caution">
    <text evidence="3">The sequence shown here is derived from an EMBL/GenBank/DDBJ whole genome shotgun (WGS) entry which is preliminary data.</text>
</comment>
<keyword evidence="4" id="KW-1185">Reference proteome</keyword>
<sequence length="192" mass="20927">MTRRRLPTPEERHLWRIAMRDADPMPGRALDPEPEPPPPALDEPVATRLAPPPTAQPRAAAARPGRSLAPLTPGSTANIDRRTSDRFRKGQLVIEGRIDLHGMTQAQAHMALAGFVHHAWNDGRRCVLVITGKGSDKSGLGGGLGVLRQAVPRWLGDPALRPMIVAIQPAQPKDGGDGALYVLIKRRRDRKD</sequence>
<feature type="compositionally biased region" description="Low complexity" evidence="1">
    <location>
        <begin position="56"/>
        <end position="71"/>
    </location>
</feature>
<dbReference type="PROSITE" id="PS50828">
    <property type="entry name" value="SMR"/>
    <property type="match status" value="1"/>
</dbReference>